<name>A0ABQ9JFZ1_9CUCU</name>
<feature type="domain" description="Nitric oxide synthase-interacting protein zinc-finger" evidence="4">
    <location>
        <begin position="4"/>
        <end position="69"/>
    </location>
</feature>
<comment type="similarity">
    <text evidence="2">Belongs to the NOSIP family.</text>
</comment>
<dbReference type="InterPro" id="IPR013083">
    <property type="entry name" value="Znf_RING/FYVE/PHD"/>
</dbReference>
<evidence type="ECO:0000256" key="2">
    <source>
        <dbReference type="ARBA" id="ARBA00008126"/>
    </source>
</evidence>
<dbReference type="SUPFAM" id="SSF57850">
    <property type="entry name" value="RING/U-box"/>
    <property type="match status" value="1"/>
</dbReference>
<evidence type="ECO:0000313" key="5">
    <source>
        <dbReference type="EMBL" id="KAJ8976460.1"/>
    </source>
</evidence>
<sequence length="247" mass="27822">MTRHARNCTAGADAQASGYGTNAQRLGKDSVKGFDCCSLSLQPCRNPVITKDGYLFDKEVILEYIIAKKNEYSRKMKQFEKMKKKEQEDETLQLVGEMDKKVTSFLKDENSIVSKPIGESKYDSPSTSSISNMANGKDKELPSFWIPSKTPSAKRMKLEKPDHTIYCPISQKPLKVKDLVDVKFTFVKDPSDKTSIHTRENRYMCAVTHDILNNSVPCAVLKSTGDVVTLECVEKIIKKRLDPSIDQ</sequence>
<dbReference type="Pfam" id="PF15906">
    <property type="entry name" value="zf-NOSIP"/>
    <property type="match status" value="1"/>
</dbReference>
<dbReference type="EMBL" id="JAPWTJ010000669">
    <property type="protein sequence ID" value="KAJ8976460.1"/>
    <property type="molecule type" value="Genomic_DNA"/>
</dbReference>
<comment type="caution">
    <text evidence="5">The sequence shown here is derived from an EMBL/GenBank/DDBJ whole genome shotgun (WGS) entry which is preliminary data.</text>
</comment>
<dbReference type="Gene3D" id="3.30.40.10">
    <property type="entry name" value="Zinc/RING finger domain, C3HC4 (zinc finger)"/>
    <property type="match status" value="1"/>
</dbReference>
<dbReference type="Proteomes" id="UP001162164">
    <property type="component" value="Unassembled WGS sequence"/>
</dbReference>
<proteinExistence type="inferred from homology"/>
<dbReference type="CDD" id="cd16661">
    <property type="entry name" value="RING-Ubox1_NOSIP"/>
    <property type="match status" value="1"/>
</dbReference>
<protein>
    <recommendedName>
        <fullName evidence="4">Nitric oxide synthase-interacting protein zinc-finger domain-containing protein</fullName>
    </recommendedName>
</protein>
<comment type="subcellular location">
    <subcellularLocation>
        <location evidence="1">Nucleus</location>
    </subcellularLocation>
</comment>
<evidence type="ECO:0000313" key="6">
    <source>
        <dbReference type="Proteomes" id="UP001162164"/>
    </source>
</evidence>
<evidence type="ECO:0000259" key="4">
    <source>
        <dbReference type="Pfam" id="PF15906"/>
    </source>
</evidence>
<gene>
    <name evidence="5" type="ORF">NQ317_012838</name>
</gene>
<keyword evidence="3" id="KW-0539">Nucleus</keyword>
<accession>A0ABQ9JFZ1</accession>
<keyword evidence="6" id="KW-1185">Reference proteome</keyword>
<organism evidence="5 6">
    <name type="scientific">Molorchus minor</name>
    <dbReference type="NCBI Taxonomy" id="1323400"/>
    <lineage>
        <taxon>Eukaryota</taxon>
        <taxon>Metazoa</taxon>
        <taxon>Ecdysozoa</taxon>
        <taxon>Arthropoda</taxon>
        <taxon>Hexapoda</taxon>
        <taxon>Insecta</taxon>
        <taxon>Pterygota</taxon>
        <taxon>Neoptera</taxon>
        <taxon>Endopterygota</taxon>
        <taxon>Coleoptera</taxon>
        <taxon>Polyphaga</taxon>
        <taxon>Cucujiformia</taxon>
        <taxon>Chrysomeloidea</taxon>
        <taxon>Cerambycidae</taxon>
        <taxon>Lamiinae</taxon>
        <taxon>Monochamini</taxon>
        <taxon>Molorchus</taxon>
    </lineage>
</organism>
<reference evidence="5" key="1">
    <citation type="journal article" date="2023" name="Insect Mol. Biol.">
        <title>Genome sequencing provides insights into the evolution of gene families encoding plant cell wall-degrading enzymes in longhorned beetles.</title>
        <authorList>
            <person name="Shin N.R."/>
            <person name="Okamura Y."/>
            <person name="Kirsch R."/>
            <person name="Pauchet Y."/>
        </authorList>
    </citation>
    <scope>NUCLEOTIDE SEQUENCE</scope>
    <source>
        <strain evidence="5">MMC_N1</strain>
    </source>
</reference>
<dbReference type="InterPro" id="IPR031790">
    <property type="entry name" value="Znf-NOSIP"/>
</dbReference>
<dbReference type="InterPro" id="IPR016818">
    <property type="entry name" value="NOSIP"/>
</dbReference>
<evidence type="ECO:0000256" key="1">
    <source>
        <dbReference type="ARBA" id="ARBA00004123"/>
    </source>
</evidence>
<dbReference type="PANTHER" id="PTHR13063:SF10">
    <property type="entry name" value="NITRIC OXIDE SYNTHASE-INTERACTING PROTEIN"/>
    <property type="match status" value="1"/>
</dbReference>
<dbReference type="PANTHER" id="PTHR13063">
    <property type="entry name" value="ENOS INTERACTING PROTEIN"/>
    <property type="match status" value="1"/>
</dbReference>
<evidence type="ECO:0000256" key="3">
    <source>
        <dbReference type="ARBA" id="ARBA00023242"/>
    </source>
</evidence>
<dbReference type="PIRSF" id="PIRSF023577">
    <property type="entry name" value="ENOS_interacting"/>
    <property type="match status" value="1"/>
</dbReference>